<name>A0A3G4ZUP6_9VIRU</name>
<protein>
    <submittedName>
        <fullName evidence="1">Uncharacterized protein</fullName>
    </submittedName>
</protein>
<proteinExistence type="predicted"/>
<dbReference type="EMBL" id="MK072066">
    <property type="protein sequence ID" value="AYV77721.1"/>
    <property type="molecule type" value="Genomic_DNA"/>
</dbReference>
<gene>
    <name evidence="1" type="ORF">Edafosvirus1_52</name>
</gene>
<sequence>MACNTSTEAMKKFEIKEIPVAVDKKPTVVIESPIAFTGEPSVTVEEKPTAIIPEKPPTKFLFRENKSCKLHTITYDPSKSVIDQVTEYHETITTRFGKPKFFVGLSFVKIHNITYKIWQRYDDILPTLYSDYLIFAYISCHPIFMTMVGTKRLSHSVTGIDGIDKVFRQIHKLGHLNEEALHFEKEHDCLSRQVCYQGIKSLHNVPKSELHKCMNFQIHGKLFNMMTSSLNFVKLTNEHEVHRETMPFESGLIIDPIPFTFECHKAGGMSFIEDGDIDFWEKHCAETGNKKIWKRKVIIPNDANVIIYFSDDFGLQFKTDKFILRDRQPL</sequence>
<accession>A0A3G4ZUP6</accession>
<evidence type="ECO:0000313" key="1">
    <source>
        <dbReference type="EMBL" id="AYV77721.1"/>
    </source>
</evidence>
<organism evidence="1">
    <name type="scientific">Edafosvirus sp</name>
    <dbReference type="NCBI Taxonomy" id="2487765"/>
    <lineage>
        <taxon>Viruses</taxon>
        <taxon>Varidnaviria</taxon>
        <taxon>Bamfordvirae</taxon>
        <taxon>Nucleocytoviricota</taxon>
        <taxon>Megaviricetes</taxon>
        <taxon>Imitervirales</taxon>
        <taxon>Mimiviridae</taxon>
        <taxon>Klosneuvirinae</taxon>
    </lineage>
</organism>
<reference evidence="1" key="1">
    <citation type="submission" date="2018-10" db="EMBL/GenBank/DDBJ databases">
        <title>Hidden diversity of soil giant viruses.</title>
        <authorList>
            <person name="Schulz F."/>
            <person name="Alteio L."/>
            <person name="Goudeau D."/>
            <person name="Ryan E.M."/>
            <person name="Malmstrom R.R."/>
            <person name="Blanchard J."/>
            <person name="Woyke T."/>
        </authorList>
    </citation>
    <scope>NUCLEOTIDE SEQUENCE</scope>
    <source>
        <strain evidence="1">EDV1</strain>
    </source>
</reference>